<sequence>MTYRGCHDLRIEIRLRTDFIVGGFRFYLGAGRRVSDAYRDDLTVSAVVQQQNYLANSFFGGTAAFDAAAVKAATDGTGLRLQVPLVFASQPQDTPVGNSSR</sequence>
<organism evidence="1 2">
    <name type="scientific">Paragemmobacter aquarius</name>
    <dbReference type="NCBI Taxonomy" id="2169400"/>
    <lineage>
        <taxon>Bacteria</taxon>
        <taxon>Pseudomonadati</taxon>
        <taxon>Pseudomonadota</taxon>
        <taxon>Alphaproteobacteria</taxon>
        <taxon>Rhodobacterales</taxon>
        <taxon>Paracoccaceae</taxon>
        <taxon>Paragemmobacter</taxon>
    </lineage>
</organism>
<dbReference type="KEGG" id="geh:HYN69_02915"/>
<evidence type="ECO:0000313" key="2">
    <source>
        <dbReference type="Proteomes" id="UP000244496"/>
    </source>
</evidence>
<name>A0A2S0UIF3_9RHOB</name>
<dbReference type="EMBL" id="CP028918">
    <property type="protein sequence ID" value="AWB47596.1"/>
    <property type="molecule type" value="Genomic_DNA"/>
</dbReference>
<dbReference type="AlphaFoldDB" id="A0A2S0UIF3"/>
<reference evidence="1 2" key="1">
    <citation type="submission" date="2018-04" db="EMBL/GenBank/DDBJ databases">
        <title>Genome sequencing of Gemmobacter.</title>
        <authorList>
            <person name="Yi H."/>
            <person name="Baek M.-G."/>
        </authorList>
    </citation>
    <scope>NUCLEOTIDE SEQUENCE [LARGE SCALE GENOMIC DNA]</scope>
    <source>
        <strain evidence="1 2">HYN0069</strain>
    </source>
</reference>
<protein>
    <submittedName>
        <fullName evidence="1">Uncharacterized protein</fullName>
    </submittedName>
</protein>
<dbReference type="Proteomes" id="UP000244496">
    <property type="component" value="Chromosome"/>
</dbReference>
<evidence type="ECO:0000313" key="1">
    <source>
        <dbReference type="EMBL" id="AWB47596.1"/>
    </source>
</evidence>
<keyword evidence="2" id="KW-1185">Reference proteome</keyword>
<proteinExistence type="predicted"/>
<accession>A0A2S0UIF3</accession>
<gene>
    <name evidence="1" type="ORF">HYN69_02915</name>
</gene>